<dbReference type="Proteomes" id="UP001432027">
    <property type="component" value="Unassembled WGS sequence"/>
</dbReference>
<comment type="caution">
    <text evidence="1">The sequence shown here is derived from an EMBL/GenBank/DDBJ whole genome shotgun (WGS) entry which is preliminary data.</text>
</comment>
<protein>
    <submittedName>
        <fullName evidence="1">Uncharacterized protein</fullName>
    </submittedName>
</protein>
<dbReference type="AlphaFoldDB" id="A0AAV5SWT9"/>
<accession>A0AAV5SWT9</accession>
<organism evidence="1 2">
    <name type="scientific">Pristionchus entomophagus</name>
    <dbReference type="NCBI Taxonomy" id="358040"/>
    <lineage>
        <taxon>Eukaryota</taxon>
        <taxon>Metazoa</taxon>
        <taxon>Ecdysozoa</taxon>
        <taxon>Nematoda</taxon>
        <taxon>Chromadorea</taxon>
        <taxon>Rhabditida</taxon>
        <taxon>Rhabditina</taxon>
        <taxon>Diplogasteromorpha</taxon>
        <taxon>Diplogasteroidea</taxon>
        <taxon>Neodiplogasteridae</taxon>
        <taxon>Pristionchus</taxon>
    </lineage>
</organism>
<name>A0AAV5SWT9_9BILA</name>
<keyword evidence="2" id="KW-1185">Reference proteome</keyword>
<feature type="non-terminal residue" evidence="1">
    <location>
        <position position="1"/>
    </location>
</feature>
<evidence type="ECO:0000313" key="1">
    <source>
        <dbReference type="EMBL" id="GMS87661.1"/>
    </source>
</evidence>
<gene>
    <name evidence="1" type="ORF">PENTCL1PPCAC_9836</name>
</gene>
<dbReference type="EMBL" id="BTSX01000003">
    <property type="protein sequence ID" value="GMS87661.1"/>
    <property type="molecule type" value="Genomic_DNA"/>
</dbReference>
<proteinExistence type="predicted"/>
<sequence>FTVSLGERYRAYSLSSDQATQVRTCVNAMLDSITLDSCDSADDLKNKREALRPILLECANSFNGQVSNEQLAVGLLVSVKNPFKMSKFAMYWTHGAHVPFLHFTFKQLYQLV</sequence>
<evidence type="ECO:0000313" key="2">
    <source>
        <dbReference type="Proteomes" id="UP001432027"/>
    </source>
</evidence>
<reference evidence="1" key="1">
    <citation type="submission" date="2023-10" db="EMBL/GenBank/DDBJ databases">
        <title>Genome assembly of Pristionchus species.</title>
        <authorList>
            <person name="Yoshida K."/>
            <person name="Sommer R.J."/>
        </authorList>
    </citation>
    <scope>NUCLEOTIDE SEQUENCE</scope>
    <source>
        <strain evidence="1">RS0144</strain>
    </source>
</reference>